<feature type="signal peptide" evidence="1">
    <location>
        <begin position="1"/>
        <end position="20"/>
    </location>
</feature>
<organism evidence="2 3">
    <name type="scientific">Rhizobium jaguaris</name>
    <dbReference type="NCBI Taxonomy" id="1312183"/>
    <lineage>
        <taxon>Bacteria</taxon>
        <taxon>Pseudomonadati</taxon>
        <taxon>Pseudomonadota</taxon>
        <taxon>Alphaproteobacteria</taxon>
        <taxon>Hyphomicrobiales</taxon>
        <taxon>Rhizobiaceae</taxon>
        <taxon>Rhizobium/Agrobacterium group</taxon>
        <taxon>Rhizobium</taxon>
    </lineage>
</organism>
<evidence type="ECO:0000313" key="3">
    <source>
        <dbReference type="Proteomes" id="UP000282195"/>
    </source>
</evidence>
<dbReference type="KEGG" id="rjg:CCGE525_15485"/>
<keyword evidence="1" id="KW-0732">Signal</keyword>
<accession>A0A387FY48</accession>
<reference evidence="2 3" key="1">
    <citation type="submission" date="2018-10" db="EMBL/GenBank/DDBJ databases">
        <title>Rhizobium etli, R. leguminosarum and a new Rhizobium genospecies from Phaseolus dumosus.</title>
        <authorList>
            <person name="Ramirez-Puebla S.T."/>
            <person name="Rogel-Hernandez M.A."/>
            <person name="Guerrero G."/>
            <person name="Ormeno-Orrillo E."/>
            <person name="Martinez-Romero J.C."/>
            <person name="Negrete-Yankelevich S."/>
            <person name="Martinez-Romero E."/>
        </authorList>
    </citation>
    <scope>NUCLEOTIDE SEQUENCE [LARGE SCALE GENOMIC DNA]</scope>
    <source>
        <strain evidence="2 3">CCGE525</strain>
    </source>
</reference>
<evidence type="ECO:0000256" key="1">
    <source>
        <dbReference type="SAM" id="SignalP"/>
    </source>
</evidence>
<protein>
    <submittedName>
        <fullName evidence="2">Uncharacterized protein</fullName>
    </submittedName>
</protein>
<evidence type="ECO:0000313" key="2">
    <source>
        <dbReference type="EMBL" id="AYG60056.1"/>
    </source>
</evidence>
<dbReference type="Proteomes" id="UP000282195">
    <property type="component" value="Chromosome"/>
</dbReference>
<dbReference type="EMBL" id="CP032694">
    <property type="protein sequence ID" value="AYG60056.1"/>
    <property type="molecule type" value="Genomic_DNA"/>
</dbReference>
<dbReference type="OrthoDB" id="8077362at2"/>
<name>A0A387FY48_9HYPH</name>
<proteinExistence type="predicted"/>
<sequence length="203" mass="22190">MKAVFAVTLPSLIFSVHAMHAEQLGAPIDADSLRGTPGVEVESTGDGDARIITIRKGGVEIRQEIVNGEIQSFGIDNSGEGAVLCAWEMNISMSVAVDACYASKFAGVRQNLNSQISQINDFISKNNLTPISRAEVEAVEKVHAGKARAEWARYSRKQLREACSHYPLLPLVQQMSGMKQTDKQEALDRLLRTPRPPVMNPCL</sequence>
<dbReference type="AlphaFoldDB" id="A0A387FY48"/>
<gene>
    <name evidence="2" type="ORF">CCGE525_15485</name>
</gene>
<keyword evidence="3" id="KW-1185">Reference proteome</keyword>
<feature type="chain" id="PRO_5017366190" evidence="1">
    <location>
        <begin position="21"/>
        <end position="203"/>
    </location>
</feature>